<keyword evidence="8" id="KW-0732">Signal</keyword>
<dbReference type="InterPro" id="IPR001461">
    <property type="entry name" value="Aspartic_peptidase_A1"/>
</dbReference>
<dbReference type="InParanoid" id="A0A0H2RVH3"/>
<keyword evidence="3 6" id="KW-0064">Aspartyl protease</keyword>
<dbReference type="Proteomes" id="UP000053477">
    <property type="component" value="Unassembled WGS sequence"/>
</dbReference>
<reference evidence="10 11" key="1">
    <citation type="submission" date="2015-04" db="EMBL/GenBank/DDBJ databases">
        <title>Complete genome sequence of Schizopora paradoxa KUC8140, a cosmopolitan wood degrader in East Asia.</title>
        <authorList>
            <consortium name="DOE Joint Genome Institute"/>
            <person name="Min B."/>
            <person name="Park H."/>
            <person name="Jang Y."/>
            <person name="Kim J.-J."/>
            <person name="Kim K.H."/>
            <person name="Pangilinan J."/>
            <person name="Lipzen A."/>
            <person name="Riley R."/>
            <person name="Grigoriev I.V."/>
            <person name="Spatafora J.W."/>
            <person name="Choi I.-G."/>
        </authorList>
    </citation>
    <scope>NUCLEOTIDE SEQUENCE [LARGE SCALE GENOMIC DNA]</scope>
    <source>
        <strain evidence="10 11">KUC8140</strain>
    </source>
</reference>
<comment type="similarity">
    <text evidence="1 6">Belongs to the peptidase A1 family.</text>
</comment>
<dbReference type="PRINTS" id="PR00792">
    <property type="entry name" value="PEPSIN"/>
</dbReference>
<feature type="signal peptide" evidence="8">
    <location>
        <begin position="1"/>
        <end position="25"/>
    </location>
</feature>
<dbReference type="Pfam" id="PF00026">
    <property type="entry name" value="Asp"/>
    <property type="match status" value="1"/>
</dbReference>
<feature type="active site" evidence="5">
    <location>
        <position position="304"/>
    </location>
</feature>
<dbReference type="Gene3D" id="2.40.70.10">
    <property type="entry name" value="Acid Proteases"/>
    <property type="match status" value="2"/>
</dbReference>
<evidence type="ECO:0000256" key="3">
    <source>
        <dbReference type="ARBA" id="ARBA00022750"/>
    </source>
</evidence>
<evidence type="ECO:0000256" key="7">
    <source>
        <dbReference type="SAM" id="MobiDB-lite"/>
    </source>
</evidence>
<feature type="region of interest" description="Disordered" evidence="7">
    <location>
        <begin position="434"/>
        <end position="454"/>
    </location>
</feature>
<evidence type="ECO:0000256" key="8">
    <source>
        <dbReference type="SAM" id="SignalP"/>
    </source>
</evidence>
<dbReference type="STRING" id="27342.A0A0H2RVH3"/>
<keyword evidence="2 6" id="KW-0645">Protease</keyword>
<dbReference type="AlphaFoldDB" id="A0A0H2RVH3"/>
<dbReference type="EMBL" id="KQ085921">
    <property type="protein sequence ID" value="KLO16030.1"/>
    <property type="molecule type" value="Genomic_DNA"/>
</dbReference>
<dbReference type="GO" id="GO:0006508">
    <property type="term" value="P:proteolysis"/>
    <property type="evidence" value="ECO:0007669"/>
    <property type="project" value="UniProtKB-KW"/>
</dbReference>
<evidence type="ECO:0000256" key="4">
    <source>
        <dbReference type="ARBA" id="ARBA00022801"/>
    </source>
</evidence>
<dbReference type="InterPro" id="IPR033121">
    <property type="entry name" value="PEPTIDASE_A1"/>
</dbReference>
<dbReference type="FunFam" id="2.40.70.10:FF:000115">
    <property type="entry name" value="Lysosomal aspartic protease"/>
    <property type="match status" value="1"/>
</dbReference>
<dbReference type="OrthoDB" id="771136at2759"/>
<evidence type="ECO:0000256" key="1">
    <source>
        <dbReference type="ARBA" id="ARBA00007447"/>
    </source>
</evidence>
<keyword evidence="4 6" id="KW-0378">Hydrolase</keyword>
<dbReference type="PANTHER" id="PTHR47966">
    <property type="entry name" value="BETA-SITE APP-CLEAVING ENZYME, ISOFORM A-RELATED"/>
    <property type="match status" value="1"/>
</dbReference>
<dbReference type="PANTHER" id="PTHR47966:SF6">
    <property type="entry name" value="PEPTIDASE A1 DOMAIN-CONTAINING PROTEIN"/>
    <property type="match status" value="1"/>
</dbReference>
<feature type="chain" id="PRO_5005202028" evidence="8">
    <location>
        <begin position="26"/>
        <end position="493"/>
    </location>
</feature>
<evidence type="ECO:0000259" key="9">
    <source>
        <dbReference type="PROSITE" id="PS51767"/>
    </source>
</evidence>
<feature type="region of interest" description="Disordered" evidence="7">
    <location>
        <begin position="66"/>
        <end position="85"/>
    </location>
</feature>
<feature type="domain" description="Peptidase A1" evidence="9">
    <location>
        <begin position="92"/>
        <end position="426"/>
    </location>
</feature>
<evidence type="ECO:0000256" key="2">
    <source>
        <dbReference type="ARBA" id="ARBA00022670"/>
    </source>
</evidence>
<dbReference type="PROSITE" id="PS00141">
    <property type="entry name" value="ASP_PROTEASE"/>
    <property type="match status" value="2"/>
</dbReference>
<dbReference type="InterPro" id="IPR001969">
    <property type="entry name" value="Aspartic_peptidase_AS"/>
</dbReference>
<dbReference type="GO" id="GO:0004190">
    <property type="term" value="F:aspartic-type endopeptidase activity"/>
    <property type="evidence" value="ECO:0007669"/>
    <property type="project" value="UniProtKB-KW"/>
</dbReference>
<accession>A0A0H2RVH3</accession>
<feature type="active site" evidence="5">
    <location>
        <position position="110"/>
    </location>
</feature>
<dbReference type="PROSITE" id="PS51767">
    <property type="entry name" value="PEPTIDASE_A1"/>
    <property type="match status" value="1"/>
</dbReference>
<proteinExistence type="inferred from homology"/>
<gene>
    <name evidence="10" type="ORF">SCHPADRAFT_901849</name>
</gene>
<dbReference type="InterPro" id="IPR034164">
    <property type="entry name" value="Pepsin-like_dom"/>
</dbReference>
<evidence type="ECO:0000313" key="11">
    <source>
        <dbReference type="Proteomes" id="UP000053477"/>
    </source>
</evidence>
<organism evidence="10 11">
    <name type="scientific">Schizopora paradoxa</name>
    <dbReference type="NCBI Taxonomy" id="27342"/>
    <lineage>
        <taxon>Eukaryota</taxon>
        <taxon>Fungi</taxon>
        <taxon>Dikarya</taxon>
        <taxon>Basidiomycota</taxon>
        <taxon>Agaricomycotina</taxon>
        <taxon>Agaricomycetes</taxon>
        <taxon>Hymenochaetales</taxon>
        <taxon>Schizoporaceae</taxon>
        <taxon>Schizopora</taxon>
    </lineage>
</organism>
<name>A0A0H2RVH3_9AGAM</name>
<sequence>MTSSFSSALCLALALLSLVPSDATAAAVPDPRPAPIHFPIHRRLAKREVSDYGGIAQGIRAKYGRLPQGGSTEKRASTANIPTTNQGEDSTYFAPISLGTPAQTFNVILDTGSSDLWVATNQCTSCPAGISTFNPSSSSSVTVSSQSIQINYGSGSVAGTLAQDSVNMGGFVVQNQVLTLVTDTTTDFLQPPISGLMGLAFQTIAQSQATPFWQALANGNSFSSPEMGFFLTRFNGDQNAQTLEPGGAFTLGGTNASLFTGDIDFVNIPSGVTPSFWLLPLETVQVNGKSATIPSGNAGLAAIDTGTTLVAGPTSAVQSIFAQIPNSQPLTGQMDGFFAYPCSTQVTVELNFGGSQSWPISNADFNLGAIDNTGQMCVGGIFDLDAGTNGAAGSPSSGSPAWVVGDTFLKNVYSVFRSNPPSVGFAQLSSAAGGSSGTSGGTGTAKVTNPGDPLPTTSGSSAATIIAPLPSLSALSIFTLLSCLSAAWLLVGI</sequence>
<evidence type="ECO:0000313" key="10">
    <source>
        <dbReference type="EMBL" id="KLO16030.1"/>
    </source>
</evidence>
<keyword evidence="11" id="KW-1185">Reference proteome</keyword>
<dbReference type="CDD" id="cd05471">
    <property type="entry name" value="pepsin_like"/>
    <property type="match status" value="1"/>
</dbReference>
<dbReference type="InterPro" id="IPR021109">
    <property type="entry name" value="Peptidase_aspartic_dom_sf"/>
</dbReference>
<protein>
    <submittedName>
        <fullName evidence="10">Acid protease</fullName>
    </submittedName>
</protein>
<evidence type="ECO:0000256" key="5">
    <source>
        <dbReference type="PIRSR" id="PIRSR601461-1"/>
    </source>
</evidence>
<feature type="compositionally biased region" description="Gly residues" evidence="7">
    <location>
        <begin position="434"/>
        <end position="443"/>
    </location>
</feature>
<dbReference type="SUPFAM" id="SSF50630">
    <property type="entry name" value="Acid proteases"/>
    <property type="match status" value="1"/>
</dbReference>
<evidence type="ECO:0000256" key="6">
    <source>
        <dbReference type="RuleBase" id="RU000454"/>
    </source>
</evidence>